<accession>A0A5E4A6D8</accession>
<evidence type="ECO:0000313" key="2">
    <source>
        <dbReference type="Proteomes" id="UP000335636"/>
    </source>
</evidence>
<reference evidence="1" key="1">
    <citation type="submission" date="2019-04" db="EMBL/GenBank/DDBJ databases">
        <authorList>
            <person name="Alioto T."/>
            <person name="Alioto T."/>
        </authorList>
    </citation>
    <scope>NUCLEOTIDE SEQUENCE [LARGE SCALE GENOMIC DNA]</scope>
</reference>
<dbReference type="AlphaFoldDB" id="A0A5E4A6D8"/>
<evidence type="ECO:0000313" key="1">
    <source>
        <dbReference type="EMBL" id="VTJ52817.1"/>
    </source>
</evidence>
<name>A0A5E4A6D8_MARMO</name>
<comment type="caution">
    <text evidence="1">The sequence shown here is derived from an EMBL/GenBank/DDBJ whole genome shotgun (WGS) entry which is preliminary data.</text>
</comment>
<protein>
    <submittedName>
        <fullName evidence="1">Uncharacterized protein</fullName>
    </submittedName>
</protein>
<organism evidence="1 2">
    <name type="scientific">Marmota monax</name>
    <name type="common">Woodchuck</name>
    <dbReference type="NCBI Taxonomy" id="9995"/>
    <lineage>
        <taxon>Eukaryota</taxon>
        <taxon>Metazoa</taxon>
        <taxon>Chordata</taxon>
        <taxon>Craniata</taxon>
        <taxon>Vertebrata</taxon>
        <taxon>Euteleostomi</taxon>
        <taxon>Mammalia</taxon>
        <taxon>Eutheria</taxon>
        <taxon>Euarchontoglires</taxon>
        <taxon>Glires</taxon>
        <taxon>Rodentia</taxon>
        <taxon>Sciuromorpha</taxon>
        <taxon>Sciuridae</taxon>
        <taxon>Xerinae</taxon>
        <taxon>Marmotini</taxon>
        <taxon>Marmota</taxon>
    </lineage>
</organism>
<sequence length="71" mass="7500">MSMELGRKSLQKGSFEKAIVGKAGGRSDLSEIVAGQTGCTSLGRTRVSSGSRTIFEGLPGFLLFQLLSEYG</sequence>
<keyword evidence="2" id="KW-1185">Reference proteome</keyword>
<dbReference type="Proteomes" id="UP000335636">
    <property type="component" value="Unassembled WGS sequence"/>
</dbReference>
<dbReference type="EMBL" id="CABDUW010000022">
    <property type="protein sequence ID" value="VTJ52817.1"/>
    <property type="molecule type" value="Genomic_DNA"/>
</dbReference>
<proteinExistence type="predicted"/>
<gene>
    <name evidence="1" type="ORF">MONAX_5E029538</name>
</gene>